<dbReference type="InterPro" id="IPR023066">
    <property type="entry name" value="Quinolinate_synth_type2"/>
</dbReference>
<evidence type="ECO:0000256" key="13">
    <source>
        <dbReference type="ARBA" id="ARBA00073059"/>
    </source>
</evidence>
<dbReference type="PANTHER" id="PTHR30573">
    <property type="entry name" value="QUINOLINATE SYNTHETASE A"/>
    <property type="match status" value="1"/>
</dbReference>
<feature type="binding site" evidence="14">
    <location>
        <position position="36"/>
    </location>
    <ligand>
        <name>iminosuccinate</name>
        <dbReference type="ChEBI" id="CHEBI:77875"/>
    </ligand>
</feature>
<evidence type="ECO:0000256" key="8">
    <source>
        <dbReference type="ARBA" id="ARBA00022679"/>
    </source>
</evidence>
<dbReference type="Pfam" id="PF02445">
    <property type="entry name" value="NadA"/>
    <property type="match status" value="1"/>
</dbReference>
<dbReference type="GO" id="GO:0005829">
    <property type="term" value="C:cytosol"/>
    <property type="evidence" value="ECO:0007669"/>
    <property type="project" value="TreeGrafter"/>
</dbReference>
<dbReference type="RefSeq" id="WP_106300045.1">
    <property type="nucleotide sequence ID" value="NZ_PVWO01000018.1"/>
</dbReference>
<feature type="binding site" evidence="14">
    <location>
        <position position="98"/>
    </location>
    <ligand>
        <name>[4Fe-4S] cluster</name>
        <dbReference type="ChEBI" id="CHEBI:49883"/>
    </ligand>
</feature>
<dbReference type="InterPro" id="IPR036094">
    <property type="entry name" value="NadA_sf"/>
</dbReference>
<evidence type="ECO:0000313" key="16">
    <source>
        <dbReference type="Proteomes" id="UP000238937"/>
    </source>
</evidence>
<dbReference type="InterPro" id="IPR003473">
    <property type="entry name" value="NadA"/>
</dbReference>
<evidence type="ECO:0000256" key="5">
    <source>
        <dbReference type="ARBA" id="ARBA00022485"/>
    </source>
</evidence>
<keyword evidence="9 14" id="KW-0479">Metal-binding</keyword>
<evidence type="ECO:0000256" key="2">
    <source>
        <dbReference type="ARBA" id="ARBA00004496"/>
    </source>
</evidence>
<dbReference type="OrthoDB" id="9801204at2"/>
<keyword evidence="16" id="KW-1185">Reference proteome</keyword>
<feature type="binding site" evidence="14">
    <location>
        <position position="184"/>
    </location>
    <ligand>
        <name>[4Fe-4S] cluster</name>
        <dbReference type="ChEBI" id="CHEBI:49883"/>
    </ligand>
</feature>
<dbReference type="EMBL" id="PVWO01000018">
    <property type="protein sequence ID" value="PSB58961.1"/>
    <property type="molecule type" value="Genomic_DNA"/>
</dbReference>
<evidence type="ECO:0000256" key="14">
    <source>
        <dbReference type="HAMAP-Rule" id="MF_00568"/>
    </source>
</evidence>
<keyword evidence="6 14" id="KW-0963">Cytoplasm</keyword>
<gene>
    <name evidence="14" type="primary">nadA</name>
    <name evidence="15" type="ORF">C7B77_02640</name>
</gene>
<feature type="binding site" evidence="14">
    <location>
        <position position="277"/>
    </location>
    <ligand>
        <name>[4Fe-4S] cluster</name>
        <dbReference type="ChEBI" id="CHEBI:49883"/>
    </ligand>
</feature>
<accession>A0A2T1GM57</accession>
<comment type="function">
    <text evidence="1 14">Catalyzes the condensation of iminoaspartate with dihydroxyacetone phosphate to form quinolinate.</text>
</comment>
<feature type="binding site" evidence="14">
    <location>
        <position position="227"/>
    </location>
    <ligand>
        <name>iminosuccinate</name>
        <dbReference type="ChEBI" id="CHEBI:77875"/>
    </ligand>
</feature>
<feature type="binding site" evidence="14">
    <location>
        <begin position="210"/>
        <end position="212"/>
    </location>
    <ligand>
        <name>iminosuccinate</name>
        <dbReference type="ChEBI" id="CHEBI:77875"/>
    </ligand>
</feature>
<evidence type="ECO:0000256" key="6">
    <source>
        <dbReference type="ARBA" id="ARBA00022490"/>
    </source>
</evidence>
<feature type="binding site" evidence="14">
    <location>
        <position position="53"/>
    </location>
    <ligand>
        <name>iminosuccinate</name>
        <dbReference type="ChEBI" id="CHEBI:77875"/>
    </ligand>
</feature>
<dbReference type="Proteomes" id="UP000238937">
    <property type="component" value="Unassembled WGS sequence"/>
</dbReference>
<evidence type="ECO:0000256" key="10">
    <source>
        <dbReference type="ARBA" id="ARBA00023004"/>
    </source>
</evidence>
<dbReference type="FunFam" id="3.40.50.10800:FF:000003">
    <property type="entry name" value="Quinolinate synthase A"/>
    <property type="match status" value="1"/>
</dbReference>
<comment type="similarity">
    <text evidence="14">Belongs to the quinolinate synthase family. Type 2 subfamily.</text>
</comment>
<dbReference type="SUPFAM" id="SSF142754">
    <property type="entry name" value="NadA-like"/>
    <property type="match status" value="1"/>
</dbReference>
<dbReference type="HAMAP" id="MF_00568">
    <property type="entry name" value="NadA_type2"/>
    <property type="match status" value="1"/>
</dbReference>
<name>A0A2T1GM57_9CYAN</name>
<comment type="catalytic activity">
    <reaction evidence="12">
        <text>iminosuccinate + dihydroxyacetone phosphate = quinolinate + phosphate + 2 H2O + H(+)</text>
        <dbReference type="Rhea" id="RHEA:25888"/>
        <dbReference type="ChEBI" id="CHEBI:15377"/>
        <dbReference type="ChEBI" id="CHEBI:15378"/>
        <dbReference type="ChEBI" id="CHEBI:29959"/>
        <dbReference type="ChEBI" id="CHEBI:43474"/>
        <dbReference type="ChEBI" id="CHEBI:57642"/>
        <dbReference type="ChEBI" id="CHEBI:77875"/>
        <dbReference type="EC" id="2.5.1.72"/>
    </reaction>
    <physiologicalReaction direction="left-to-right" evidence="12">
        <dbReference type="Rhea" id="RHEA:25889"/>
    </physiologicalReaction>
</comment>
<dbReference type="GO" id="GO:0046872">
    <property type="term" value="F:metal ion binding"/>
    <property type="evidence" value="ECO:0007669"/>
    <property type="project" value="UniProtKB-KW"/>
</dbReference>
<comment type="pathway">
    <text evidence="3 14">Cofactor biosynthesis; NAD(+) biosynthesis; quinolinate from iminoaspartate: step 1/1.</text>
</comment>
<keyword evidence="11 14" id="KW-0411">Iron-sulfur</keyword>
<dbReference type="EC" id="2.5.1.72" evidence="4 14"/>
<dbReference type="NCBIfam" id="NF006878">
    <property type="entry name" value="PRK09375.1-2"/>
    <property type="match status" value="1"/>
</dbReference>
<keyword evidence="7 14" id="KW-0662">Pyridine nucleotide biosynthesis</keyword>
<reference evidence="15 16" key="1">
    <citation type="submission" date="2018-03" db="EMBL/GenBank/DDBJ databases">
        <title>The ancient ancestry and fast evolution of plastids.</title>
        <authorList>
            <person name="Moore K.R."/>
            <person name="Magnabosco C."/>
            <person name="Momper L."/>
            <person name="Gold D.A."/>
            <person name="Bosak T."/>
            <person name="Fournier G.P."/>
        </authorList>
    </citation>
    <scope>NUCLEOTIDE SEQUENCE [LARGE SCALE GENOMIC DNA]</scope>
    <source>
        <strain evidence="15 16">CCALA 037</strain>
    </source>
</reference>
<evidence type="ECO:0000256" key="3">
    <source>
        <dbReference type="ARBA" id="ARBA00005065"/>
    </source>
</evidence>
<dbReference type="GO" id="GO:0008987">
    <property type="term" value="F:quinolinate synthetase A activity"/>
    <property type="evidence" value="ECO:0007669"/>
    <property type="project" value="UniProtKB-UniRule"/>
</dbReference>
<proteinExistence type="inferred from homology"/>
<organism evidence="15 16">
    <name type="scientific">Chamaesiphon polymorphus CCALA 037</name>
    <dbReference type="NCBI Taxonomy" id="2107692"/>
    <lineage>
        <taxon>Bacteria</taxon>
        <taxon>Bacillati</taxon>
        <taxon>Cyanobacteriota</taxon>
        <taxon>Cyanophyceae</taxon>
        <taxon>Gomontiellales</taxon>
        <taxon>Chamaesiphonaceae</taxon>
        <taxon>Chamaesiphon</taxon>
    </lineage>
</organism>
<keyword evidence="10 14" id="KW-0408">Iron</keyword>
<evidence type="ECO:0000256" key="11">
    <source>
        <dbReference type="ARBA" id="ARBA00023014"/>
    </source>
</evidence>
<dbReference type="GO" id="GO:0034628">
    <property type="term" value="P:'de novo' NAD+ biosynthetic process from L-aspartate"/>
    <property type="evidence" value="ECO:0007669"/>
    <property type="project" value="TreeGrafter"/>
</dbReference>
<comment type="caution">
    <text evidence="15">The sequence shown here is derived from an EMBL/GenBank/DDBJ whole genome shotgun (WGS) entry which is preliminary data.</text>
</comment>
<sequence>MFVTARPTANLDRIPVDVVAAIQELKQSLNAVILAHYYQDSEIQDVADFIGDSLELSRRAASTDADVIVFAGVHFMAETAKILNPNKLVLLPDLAAGCSLADSCPPDKFAAFKAQYPDHIVISYINCTAEIKALSDIICTSSNAVKIVKQIPPEQGIIFAPDRNLGRYVMQQAEREMVLWQGSCMVHETFSEKKLVQLKVNYPDAEIIAHPECEEAVLQHADFIGSTSALLKYIAQSQRTQFIIATEPGIIHQMQKAQPQKEFIPAPPMNNCACNECPHMRLNTLEKLYLAMKNRTPEITMPEDIRLAALRPMQRMLEMS</sequence>
<dbReference type="AlphaFoldDB" id="A0A2T1GM57"/>
<dbReference type="Gene3D" id="3.40.50.10800">
    <property type="entry name" value="NadA-like"/>
    <property type="match status" value="3"/>
</dbReference>
<dbReference type="NCBIfam" id="TIGR00550">
    <property type="entry name" value="nadA"/>
    <property type="match status" value="1"/>
</dbReference>
<evidence type="ECO:0000256" key="4">
    <source>
        <dbReference type="ARBA" id="ARBA00012669"/>
    </source>
</evidence>
<comment type="subcellular location">
    <subcellularLocation>
        <location evidence="2 14">Cytoplasm</location>
    </subcellularLocation>
</comment>
<dbReference type="UniPathway" id="UPA00253">
    <property type="reaction ID" value="UER00327"/>
</dbReference>
<evidence type="ECO:0000313" key="15">
    <source>
        <dbReference type="EMBL" id="PSB58961.1"/>
    </source>
</evidence>
<keyword evidence="8 14" id="KW-0808">Transferase</keyword>
<feature type="binding site" evidence="14">
    <location>
        <position position="141"/>
    </location>
    <ligand>
        <name>iminosuccinate</name>
        <dbReference type="ChEBI" id="CHEBI:77875"/>
    </ligand>
</feature>
<dbReference type="FunFam" id="3.40.50.10800:FF:000001">
    <property type="entry name" value="Quinolinate synthase A"/>
    <property type="match status" value="1"/>
</dbReference>
<dbReference type="GO" id="GO:0051539">
    <property type="term" value="F:4 iron, 4 sulfur cluster binding"/>
    <property type="evidence" value="ECO:0007669"/>
    <property type="project" value="UniProtKB-KW"/>
</dbReference>
<evidence type="ECO:0000256" key="9">
    <source>
        <dbReference type="ARBA" id="ARBA00022723"/>
    </source>
</evidence>
<keyword evidence="5 14" id="KW-0004">4Fe-4S</keyword>
<feature type="binding site" evidence="14">
    <location>
        <begin position="124"/>
        <end position="126"/>
    </location>
    <ligand>
        <name>iminosuccinate</name>
        <dbReference type="ChEBI" id="CHEBI:77875"/>
    </ligand>
</feature>
<evidence type="ECO:0000256" key="12">
    <source>
        <dbReference type="ARBA" id="ARBA00050125"/>
    </source>
</evidence>
<dbReference type="PANTHER" id="PTHR30573:SF0">
    <property type="entry name" value="QUINOLINATE SYNTHASE, CHLOROPLASTIC"/>
    <property type="match status" value="1"/>
</dbReference>
<evidence type="ECO:0000256" key="1">
    <source>
        <dbReference type="ARBA" id="ARBA00003791"/>
    </source>
</evidence>
<evidence type="ECO:0000256" key="7">
    <source>
        <dbReference type="ARBA" id="ARBA00022642"/>
    </source>
</evidence>
<protein>
    <recommendedName>
        <fullName evidence="13 14">Quinolinate synthase</fullName>
        <ecNumber evidence="4 14">2.5.1.72</ecNumber>
    </recommendedName>
</protein>
<comment type="cofactor">
    <cofactor evidence="14">
        <name>[4Fe-4S] cluster</name>
        <dbReference type="ChEBI" id="CHEBI:49883"/>
    </cofactor>
    <text evidence="14">Binds 1 [4Fe-4S] cluster per subunit.</text>
</comment>
<dbReference type="NCBIfam" id="NF006879">
    <property type="entry name" value="PRK09375.1-4"/>
    <property type="match status" value="1"/>
</dbReference>